<accession>A0ACD3B0X0</accession>
<organism evidence="1 2">
    <name type="scientific">Pluteus cervinus</name>
    <dbReference type="NCBI Taxonomy" id="181527"/>
    <lineage>
        <taxon>Eukaryota</taxon>
        <taxon>Fungi</taxon>
        <taxon>Dikarya</taxon>
        <taxon>Basidiomycota</taxon>
        <taxon>Agaricomycotina</taxon>
        <taxon>Agaricomycetes</taxon>
        <taxon>Agaricomycetidae</taxon>
        <taxon>Agaricales</taxon>
        <taxon>Pluteineae</taxon>
        <taxon>Pluteaceae</taxon>
        <taxon>Pluteus</taxon>
    </lineage>
</organism>
<gene>
    <name evidence="1" type="ORF">BDN72DRAFT_469537</name>
</gene>
<reference evidence="1 2" key="1">
    <citation type="journal article" date="2019" name="Nat. Ecol. Evol.">
        <title>Megaphylogeny resolves global patterns of mushroom evolution.</title>
        <authorList>
            <person name="Varga T."/>
            <person name="Krizsan K."/>
            <person name="Foldi C."/>
            <person name="Dima B."/>
            <person name="Sanchez-Garcia M."/>
            <person name="Sanchez-Ramirez S."/>
            <person name="Szollosi G.J."/>
            <person name="Szarkandi J.G."/>
            <person name="Papp V."/>
            <person name="Albert L."/>
            <person name="Andreopoulos W."/>
            <person name="Angelini C."/>
            <person name="Antonin V."/>
            <person name="Barry K.W."/>
            <person name="Bougher N.L."/>
            <person name="Buchanan P."/>
            <person name="Buyck B."/>
            <person name="Bense V."/>
            <person name="Catcheside P."/>
            <person name="Chovatia M."/>
            <person name="Cooper J."/>
            <person name="Damon W."/>
            <person name="Desjardin D."/>
            <person name="Finy P."/>
            <person name="Geml J."/>
            <person name="Haridas S."/>
            <person name="Hughes K."/>
            <person name="Justo A."/>
            <person name="Karasinski D."/>
            <person name="Kautmanova I."/>
            <person name="Kiss B."/>
            <person name="Kocsube S."/>
            <person name="Kotiranta H."/>
            <person name="LaButti K.M."/>
            <person name="Lechner B.E."/>
            <person name="Liimatainen K."/>
            <person name="Lipzen A."/>
            <person name="Lukacs Z."/>
            <person name="Mihaltcheva S."/>
            <person name="Morgado L.N."/>
            <person name="Niskanen T."/>
            <person name="Noordeloos M.E."/>
            <person name="Ohm R.A."/>
            <person name="Ortiz-Santana B."/>
            <person name="Ovrebo C."/>
            <person name="Racz N."/>
            <person name="Riley R."/>
            <person name="Savchenko A."/>
            <person name="Shiryaev A."/>
            <person name="Soop K."/>
            <person name="Spirin V."/>
            <person name="Szebenyi C."/>
            <person name="Tomsovsky M."/>
            <person name="Tulloss R.E."/>
            <person name="Uehling J."/>
            <person name="Grigoriev I.V."/>
            <person name="Vagvolgyi C."/>
            <person name="Papp T."/>
            <person name="Martin F.M."/>
            <person name="Miettinen O."/>
            <person name="Hibbett D.S."/>
            <person name="Nagy L.G."/>
        </authorList>
    </citation>
    <scope>NUCLEOTIDE SEQUENCE [LARGE SCALE GENOMIC DNA]</scope>
    <source>
        <strain evidence="1 2">NL-1719</strain>
    </source>
</reference>
<proteinExistence type="predicted"/>
<evidence type="ECO:0000313" key="1">
    <source>
        <dbReference type="EMBL" id="TFK71281.1"/>
    </source>
</evidence>
<sequence>MTNAQLQLNDDEDDVQIHNKPAEKRAKIDEEILLLRERIRKLSAMRNSLAPVASLPSEILDKIFGLAQTKLDKEVGKSTVDGKIMLWITRVCRQWRSIALDNPLLWAEINETNRRWAVECIKRSKKSSLIVDACSTSGWQDGFFEGLLQEMPRIQQLAIYGGSRHAAQLKNWVEPIPILETLKISGGIIPENLYSLELPALRVLELEDCRFSKGLPAGVFSALTKLTMKRMSDIGIISLLESLSSSSNLEYLEFSGLKRWDVHGWNTSDLPRVNFPKLSTLILDNLTLLTAIQFIRHISVPPKARGLVTCKMPRGEQEIFSDFMGDFRWRDSDILGLMNLGAERLPPRRELRMTYWQKDGLEWVDGGGFLDLCVAFECDLPMLLPLLKHLPIHDLEILLVHTRTDDVTSAWRDIFAPLPSLKVVVANSLAACSFVKTFISMSKNTTESPGHPHDATLSTPFPGLKELNLKDHKLFDSVPDRSFESFCEVLESRNLSGLRLRNLEIYALGAEDVDKLKLLVDEVIVVGED</sequence>
<evidence type="ECO:0000313" key="2">
    <source>
        <dbReference type="Proteomes" id="UP000308600"/>
    </source>
</evidence>
<keyword evidence="2" id="KW-1185">Reference proteome</keyword>
<feature type="non-terminal residue" evidence="1">
    <location>
        <position position="1"/>
    </location>
</feature>
<dbReference type="Proteomes" id="UP000308600">
    <property type="component" value="Unassembled WGS sequence"/>
</dbReference>
<name>A0ACD3B0X0_9AGAR</name>
<protein>
    <submittedName>
        <fullName evidence="1">Uncharacterized protein</fullName>
    </submittedName>
</protein>
<dbReference type="EMBL" id="ML208300">
    <property type="protein sequence ID" value="TFK71281.1"/>
    <property type="molecule type" value="Genomic_DNA"/>
</dbReference>